<gene>
    <name evidence="3" type="ORF">FEA53_12535</name>
    <name evidence="2" type="ORF">FEB89_12285</name>
</gene>
<dbReference type="EMBL" id="VAJI01000039">
    <property type="protein sequence ID" value="TRB34883.1"/>
    <property type="molecule type" value="Genomic_DNA"/>
</dbReference>
<dbReference type="RefSeq" id="WP_006248885.1">
    <property type="nucleotide sequence ID" value="NZ_CP011098.1"/>
</dbReference>
<dbReference type="InterPro" id="IPR022293">
    <property type="entry name" value="Integrating-conj_element"/>
</dbReference>
<feature type="chain" id="PRO_5044617263" evidence="1">
    <location>
        <begin position="33"/>
        <end position="257"/>
    </location>
</feature>
<comment type="caution">
    <text evidence="3">The sequence shown here is derived from an EMBL/GenBank/DDBJ whole genome shotgun (WGS) entry which is preliminary data.</text>
</comment>
<protein>
    <submittedName>
        <fullName evidence="3">TIGR03759 family integrating conjugative element protein</fullName>
    </submittedName>
</protein>
<dbReference type="Proteomes" id="UP000318394">
    <property type="component" value="Unassembled WGS sequence"/>
</dbReference>
<dbReference type="EMBL" id="VAJB01000041">
    <property type="protein sequence ID" value="TRB72110.1"/>
    <property type="molecule type" value="Genomic_DNA"/>
</dbReference>
<keyword evidence="5" id="KW-1185">Reference proteome</keyword>
<dbReference type="KEGG" id="mhay:VK67_08135"/>
<name>A0A547EA59_MANHA</name>
<evidence type="ECO:0000313" key="4">
    <source>
        <dbReference type="Proteomes" id="UP000315164"/>
    </source>
</evidence>
<dbReference type="AlphaFoldDB" id="A0A547EA59"/>
<keyword evidence="1" id="KW-0732">Signal</keyword>
<organism evidence="3 4">
    <name type="scientific">Mannheimia haemolytica</name>
    <name type="common">Pasteurella haemolytica</name>
    <dbReference type="NCBI Taxonomy" id="75985"/>
    <lineage>
        <taxon>Bacteria</taxon>
        <taxon>Pseudomonadati</taxon>
        <taxon>Pseudomonadota</taxon>
        <taxon>Gammaproteobacteria</taxon>
        <taxon>Pasteurellales</taxon>
        <taxon>Pasteurellaceae</taxon>
        <taxon>Mannheimia</taxon>
    </lineage>
</organism>
<dbReference type="KEGG" id="mhaq:WC39_08135"/>
<evidence type="ECO:0000313" key="2">
    <source>
        <dbReference type="EMBL" id="TRB34883.1"/>
    </source>
</evidence>
<evidence type="ECO:0000313" key="3">
    <source>
        <dbReference type="EMBL" id="TRB72110.1"/>
    </source>
</evidence>
<dbReference type="OrthoDB" id="8442378at2"/>
<feature type="signal peptide" evidence="1">
    <location>
        <begin position="1"/>
        <end position="32"/>
    </location>
</feature>
<dbReference type="Proteomes" id="UP000315164">
    <property type="component" value="Unassembled WGS sequence"/>
</dbReference>
<reference evidence="4 5" key="1">
    <citation type="journal article" date="2019" name="Vet. Microbiol.">
        <title>Genetic characterization of susceptible and multi-drug resistant Mannheimia haemolytica isolated from high-risk stocker calves prior to and after antimicrobial metaphylaxis.</title>
        <authorList>
            <person name="Snyder E.R."/>
            <person name="Alvarez-Narvaez S."/>
            <person name="Credille B.C."/>
        </authorList>
    </citation>
    <scope>NUCLEOTIDE SEQUENCE [LARGE SCALE GENOMIC DNA]</scope>
    <source>
        <strain evidence="3 4">UGA-R5-128-1</strain>
        <strain evidence="2 5">UGA-R7-163-1</strain>
    </source>
</reference>
<proteinExistence type="predicted"/>
<sequence length="257" mass="29823">MREISMKFNLCRKAIPLAVLPLLLSFALPTLAQNMQTETVSSSQSTLQKQSQHQQSQLSDSLKQAKEWGLTVEEWSRYTELMKGERGMWSPNLDPLTALGIEARTAEEREKYARMLAKKYYERVSKELDFDKVYRQEFEKLYPNELPFEVEPHISQSVGRVVYFTRFDNCDSCKSDLGKILSYANNQTPLDIYIVGQNISDNDIRKWAADNNIDPIKVSKRLITLNHDKGYWLRYSLGKMPAAYQIKQDGEWTSLVY</sequence>
<accession>A0A547EA59</accession>
<dbReference type="GeneID" id="31488016"/>
<evidence type="ECO:0000313" key="5">
    <source>
        <dbReference type="Proteomes" id="UP000318394"/>
    </source>
</evidence>
<dbReference type="NCBIfam" id="TIGR03759">
    <property type="entry name" value="conj_TIGR03759"/>
    <property type="match status" value="1"/>
</dbReference>
<evidence type="ECO:0000256" key="1">
    <source>
        <dbReference type="SAM" id="SignalP"/>
    </source>
</evidence>